<sequence>MSTHRPHAADTSVATRKRKGLGSDAALPRRKYARTFDDGRPGVSRVHLPTAPTGGTAGMTGMPMASGSSGAGPSGSGSATSTSASSAPLGGAVASAAGSAAKGTLATSARSQAGAAGSGKREAGALYALTGKDVLALPKADQVLYATRYGLLVGDRPVIPSSFVPPGARSAQWRPAGGSGTSKSSKSSGAHKSAASGTKKASRHGGSSSSRAPKEPRPSCDDENGHFIVRLGSNITSRYKIQALLGEGTFGKVVEAWDNKRRQWVAIKIIRNIPKYRKAAEIEMNILDDVEQREAKNGDSGCIHLRGYFDYRNHVCMVFKRYGLSVFDFMKENKYRGFRYNHTIDLAYQLIYSVAYLHDMDLIHTDLKPENILFANSDTLPTYDHTGRERSYRLPASTAIKLIDFGSATYEHDYHSSVVSTRHYRAPEVILGLGWSFPCDIWSVGCILIELLTGEAVFQTHDNVEHLAMMERLLGAIPPSMARNADSHAQKYFDASGKLRWPELAQSKSSLRHVEQITPIDLMFSSEKRLLVDLVKKMLRFEPGERITARHALRHELFNKVRERIIAYEKQQRSKAARPEAAAAAARPTTAPSQ</sequence>
<dbReference type="PROSITE" id="PS00107">
    <property type="entry name" value="PROTEIN_KINASE_ATP"/>
    <property type="match status" value="1"/>
</dbReference>
<dbReference type="GO" id="GO:0004674">
    <property type="term" value="F:protein serine/threonine kinase activity"/>
    <property type="evidence" value="ECO:0007669"/>
    <property type="project" value="UniProtKB-KW"/>
</dbReference>
<evidence type="ECO:0000256" key="7">
    <source>
        <dbReference type="SAM" id="MobiDB-lite"/>
    </source>
</evidence>
<dbReference type="GO" id="GO:0005524">
    <property type="term" value="F:ATP binding"/>
    <property type="evidence" value="ECO:0007669"/>
    <property type="project" value="UniProtKB-UniRule"/>
</dbReference>
<protein>
    <submittedName>
        <fullName evidence="9">CMGC/CLK protein kinase</fullName>
    </submittedName>
</protein>
<feature type="region of interest" description="Disordered" evidence="7">
    <location>
        <begin position="570"/>
        <end position="594"/>
    </location>
</feature>
<dbReference type="Proteomes" id="UP000054408">
    <property type="component" value="Unassembled WGS sequence"/>
</dbReference>
<dbReference type="InterPro" id="IPR008271">
    <property type="entry name" value="Ser/Thr_kinase_AS"/>
</dbReference>
<accession>A0A0L0D716</accession>
<keyword evidence="2" id="KW-0808">Transferase</keyword>
<dbReference type="GeneID" id="25563913"/>
<evidence type="ECO:0000256" key="2">
    <source>
        <dbReference type="ARBA" id="ARBA00022679"/>
    </source>
</evidence>
<dbReference type="InterPro" id="IPR051175">
    <property type="entry name" value="CLK_kinases"/>
</dbReference>
<evidence type="ECO:0000313" key="9">
    <source>
        <dbReference type="EMBL" id="KNC48139.1"/>
    </source>
</evidence>
<keyword evidence="1" id="KW-0723">Serine/threonine-protein kinase</keyword>
<keyword evidence="3 6" id="KW-0547">Nucleotide-binding</keyword>
<dbReference type="PROSITE" id="PS00108">
    <property type="entry name" value="PROTEIN_KINASE_ST"/>
    <property type="match status" value="1"/>
</dbReference>
<organism evidence="9 10">
    <name type="scientific">Thecamonas trahens ATCC 50062</name>
    <dbReference type="NCBI Taxonomy" id="461836"/>
    <lineage>
        <taxon>Eukaryota</taxon>
        <taxon>Apusozoa</taxon>
        <taxon>Apusomonadida</taxon>
        <taxon>Apusomonadidae</taxon>
        <taxon>Thecamonas</taxon>
    </lineage>
</organism>
<dbReference type="Pfam" id="PF00069">
    <property type="entry name" value="Pkinase"/>
    <property type="match status" value="1"/>
</dbReference>
<dbReference type="EMBL" id="GL349450">
    <property type="protein sequence ID" value="KNC48139.1"/>
    <property type="molecule type" value="Genomic_DNA"/>
</dbReference>
<evidence type="ECO:0000256" key="5">
    <source>
        <dbReference type="ARBA" id="ARBA00022840"/>
    </source>
</evidence>
<keyword evidence="4 9" id="KW-0418">Kinase</keyword>
<evidence type="ECO:0000256" key="6">
    <source>
        <dbReference type="PROSITE-ProRule" id="PRU10141"/>
    </source>
</evidence>
<dbReference type="PROSITE" id="PS50011">
    <property type="entry name" value="PROTEIN_KINASE_DOM"/>
    <property type="match status" value="1"/>
</dbReference>
<gene>
    <name evidence="9" type="ORF">AMSG_04368</name>
</gene>
<dbReference type="SUPFAM" id="SSF56112">
    <property type="entry name" value="Protein kinase-like (PK-like)"/>
    <property type="match status" value="1"/>
</dbReference>
<evidence type="ECO:0000256" key="1">
    <source>
        <dbReference type="ARBA" id="ARBA00022527"/>
    </source>
</evidence>
<evidence type="ECO:0000256" key="3">
    <source>
        <dbReference type="ARBA" id="ARBA00022741"/>
    </source>
</evidence>
<dbReference type="eggNOG" id="KOG0671">
    <property type="taxonomic scope" value="Eukaryota"/>
</dbReference>
<dbReference type="PANTHER" id="PTHR45646">
    <property type="entry name" value="SERINE/THREONINE-PROTEIN KINASE DOA-RELATED"/>
    <property type="match status" value="1"/>
</dbReference>
<feature type="compositionally biased region" description="Basic and acidic residues" evidence="7">
    <location>
        <begin position="212"/>
        <end position="224"/>
    </location>
</feature>
<reference evidence="9 10" key="1">
    <citation type="submission" date="2010-05" db="EMBL/GenBank/DDBJ databases">
        <title>The Genome Sequence of Thecamonas trahens ATCC 50062.</title>
        <authorList>
            <consortium name="The Broad Institute Genome Sequencing Platform"/>
            <person name="Russ C."/>
            <person name="Cuomo C."/>
            <person name="Shea T."/>
            <person name="Young S.K."/>
            <person name="Zeng Q."/>
            <person name="Koehrsen M."/>
            <person name="Haas B."/>
            <person name="Borodovsky M."/>
            <person name="Guigo R."/>
            <person name="Alvarado L."/>
            <person name="Berlin A."/>
            <person name="Bochicchio J."/>
            <person name="Borenstein D."/>
            <person name="Chapman S."/>
            <person name="Chen Z."/>
            <person name="Freedman E."/>
            <person name="Gellesch M."/>
            <person name="Goldberg J."/>
            <person name="Griggs A."/>
            <person name="Gujja S."/>
            <person name="Heilman E."/>
            <person name="Heiman D."/>
            <person name="Hepburn T."/>
            <person name="Howarth C."/>
            <person name="Jen D."/>
            <person name="Larson L."/>
            <person name="Mehta T."/>
            <person name="Park D."/>
            <person name="Pearson M."/>
            <person name="Roberts A."/>
            <person name="Saif S."/>
            <person name="Shenoy N."/>
            <person name="Sisk P."/>
            <person name="Stolte C."/>
            <person name="Sykes S."/>
            <person name="Thomson T."/>
            <person name="Walk T."/>
            <person name="White J."/>
            <person name="Yandava C."/>
            <person name="Burger G."/>
            <person name="Gray M.W."/>
            <person name="Holland P.W.H."/>
            <person name="King N."/>
            <person name="Lang F.B.F."/>
            <person name="Roger A.J."/>
            <person name="Ruiz-Trillo I."/>
            <person name="Lander E."/>
            <person name="Nusbaum C."/>
        </authorList>
    </citation>
    <scope>NUCLEOTIDE SEQUENCE [LARGE SCALE GENOMIC DNA]</scope>
    <source>
        <strain evidence="9 10">ATCC 50062</strain>
    </source>
</reference>
<evidence type="ECO:0000256" key="4">
    <source>
        <dbReference type="ARBA" id="ARBA00022777"/>
    </source>
</evidence>
<dbReference type="SMART" id="SM00220">
    <property type="entry name" value="S_TKc"/>
    <property type="match status" value="1"/>
</dbReference>
<evidence type="ECO:0000259" key="8">
    <source>
        <dbReference type="PROSITE" id="PS50011"/>
    </source>
</evidence>
<dbReference type="InterPro" id="IPR017441">
    <property type="entry name" value="Protein_kinase_ATP_BS"/>
</dbReference>
<feature type="compositionally biased region" description="Low complexity" evidence="7">
    <location>
        <begin position="181"/>
        <end position="211"/>
    </location>
</feature>
<dbReference type="CDD" id="cd14134">
    <property type="entry name" value="PKc_CLK"/>
    <property type="match status" value="1"/>
</dbReference>
<evidence type="ECO:0000313" key="10">
    <source>
        <dbReference type="Proteomes" id="UP000054408"/>
    </source>
</evidence>
<dbReference type="AlphaFoldDB" id="A0A0L0D716"/>
<feature type="region of interest" description="Disordered" evidence="7">
    <location>
        <begin position="165"/>
        <end position="224"/>
    </location>
</feature>
<dbReference type="OMA" id="DDDHIAC"/>
<dbReference type="GO" id="GO:0043484">
    <property type="term" value="P:regulation of RNA splicing"/>
    <property type="evidence" value="ECO:0007669"/>
    <property type="project" value="TreeGrafter"/>
</dbReference>
<name>A0A0L0D716_THETB</name>
<dbReference type="OrthoDB" id="283111at2759"/>
<dbReference type="RefSeq" id="XP_013758709.1">
    <property type="nucleotide sequence ID" value="XM_013903255.1"/>
</dbReference>
<dbReference type="Gene3D" id="1.10.510.10">
    <property type="entry name" value="Transferase(Phosphotransferase) domain 1"/>
    <property type="match status" value="1"/>
</dbReference>
<keyword evidence="10" id="KW-1185">Reference proteome</keyword>
<feature type="region of interest" description="Disordered" evidence="7">
    <location>
        <begin position="1"/>
        <end position="120"/>
    </location>
</feature>
<feature type="binding site" evidence="6">
    <location>
        <position position="268"/>
    </location>
    <ligand>
        <name>ATP</name>
        <dbReference type="ChEBI" id="CHEBI:30616"/>
    </ligand>
</feature>
<dbReference type="GO" id="GO:0005634">
    <property type="term" value="C:nucleus"/>
    <property type="evidence" value="ECO:0007669"/>
    <property type="project" value="TreeGrafter"/>
</dbReference>
<feature type="compositionally biased region" description="Low complexity" evidence="7">
    <location>
        <begin position="76"/>
        <end position="115"/>
    </location>
</feature>
<dbReference type="InterPro" id="IPR000719">
    <property type="entry name" value="Prot_kinase_dom"/>
</dbReference>
<keyword evidence="5 6" id="KW-0067">ATP-binding</keyword>
<dbReference type="InterPro" id="IPR011009">
    <property type="entry name" value="Kinase-like_dom_sf"/>
</dbReference>
<dbReference type="Gene3D" id="3.30.200.20">
    <property type="entry name" value="Phosphorylase Kinase, domain 1"/>
    <property type="match status" value="1"/>
</dbReference>
<feature type="compositionally biased region" description="Low complexity" evidence="7">
    <location>
        <begin position="579"/>
        <end position="594"/>
    </location>
</feature>
<feature type="compositionally biased region" description="Low complexity" evidence="7">
    <location>
        <begin position="49"/>
        <end position="68"/>
    </location>
</feature>
<feature type="domain" description="Protein kinase" evidence="8">
    <location>
        <begin position="239"/>
        <end position="558"/>
    </location>
</feature>
<proteinExistence type="predicted"/>
<dbReference type="STRING" id="461836.A0A0L0D716"/>
<dbReference type="PANTHER" id="PTHR45646:SF11">
    <property type="entry name" value="SERINE_THREONINE-PROTEIN KINASE DOA"/>
    <property type="match status" value="1"/>
</dbReference>